<proteinExistence type="predicted"/>
<name>A0AB37RMW9_LACPE</name>
<dbReference type="EMBL" id="RDCL01000019">
    <property type="protein sequence ID" value="RMW57097.1"/>
    <property type="molecule type" value="Genomic_DNA"/>
</dbReference>
<evidence type="ECO:0000313" key="1">
    <source>
        <dbReference type="EMBL" id="RMW57097.1"/>
    </source>
</evidence>
<dbReference type="InterPro" id="IPR029058">
    <property type="entry name" value="AB_hydrolase_fold"/>
</dbReference>
<accession>A0AB37RMW9</accession>
<evidence type="ECO:0000313" key="2">
    <source>
        <dbReference type="Proteomes" id="UP000281061"/>
    </source>
</evidence>
<dbReference type="InterPro" id="IPR000801">
    <property type="entry name" value="Esterase-like"/>
</dbReference>
<dbReference type="PANTHER" id="PTHR48098:SF1">
    <property type="entry name" value="DIACYLGLYCEROL ACYLTRANSFERASE_MYCOLYLTRANSFERASE AG85A"/>
    <property type="match status" value="1"/>
</dbReference>
<protein>
    <recommendedName>
        <fullName evidence="3">Esterase</fullName>
    </recommendedName>
</protein>
<sequence>MLARLLKIVLTVGGVLGLMILINSNHAEVASRTEMIRYQTEYQGRQYNKQALVYLPTDYTNTKKYNVVYLLHGSTESSQDFFRDGRFKRLLDRLNQNGRLKDTIVIFPTYYPSRSFVTSNYYRDNRLNRAFAQNELVNDLIPAVEGHYSTYANGTSKIELRNSRNHRAFGGFSMGSITTWYVFEYQLPYFSTYLPMAGDSWTITDDGGAAASTQTAQRLAKTVQDNPNMKFKILAGVGADDGTSGSMTPQINAMRRLSEFNKQNLKYYQAPNGTHSPQTIAQIFNHYANQIFNHYANQIFN</sequence>
<reference evidence="1 2" key="1">
    <citation type="submission" date="2018-10" db="EMBL/GenBank/DDBJ databases">
        <title>Genome sequences of five Lactobacillus pentosus strains isolated from brines of traditionally fermented spanish-style green table olives and differences between them.</title>
        <authorList>
            <person name="Jimenez Diaz R."/>
        </authorList>
    </citation>
    <scope>NUCLEOTIDE SEQUENCE [LARGE SCALE GENOMIC DNA]</scope>
    <source>
        <strain evidence="1 2">IG8</strain>
    </source>
</reference>
<evidence type="ECO:0008006" key="3">
    <source>
        <dbReference type="Google" id="ProtNLM"/>
    </source>
</evidence>
<dbReference type="InterPro" id="IPR050583">
    <property type="entry name" value="Mycobacterial_A85_antigen"/>
</dbReference>
<dbReference type="RefSeq" id="WP_122211589.1">
    <property type="nucleotide sequence ID" value="NZ_RDCH01000071.1"/>
</dbReference>
<organism evidence="1 2">
    <name type="scientific">Lactiplantibacillus pentosus</name>
    <name type="common">Lactobacillus pentosus</name>
    <dbReference type="NCBI Taxonomy" id="1589"/>
    <lineage>
        <taxon>Bacteria</taxon>
        <taxon>Bacillati</taxon>
        <taxon>Bacillota</taxon>
        <taxon>Bacilli</taxon>
        <taxon>Lactobacillales</taxon>
        <taxon>Lactobacillaceae</taxon>
        <taxon>Lactiplantibacillus</taxon>
    </lineage>
</organism>
<dbReference type="Gene3D" id="3.40.50.1820">
    <property type="entry name" value="alpha/beta hydrolase"/>
    <property type="match status" value="1"/>
</dbReference>
<dbReference type="PANTHER" id="PTHR48098">
    <property type="entry name" value="ENTEROCHELIN ESTERASE-RELATED"/>
    <property type="match status" value="1"/>
</dbReference>
<dbReference type="Proteomes" id="UP000281061">
    <property type="component" value="Unassembled WGS sequence"/>
</dbReference>
<dbReference type="SUPFAM" id="SSF53474">
    <property type="entry name" value="alpha/beta-Hydrolases"/>
    <property type="match status" value="1"/>
</dbReference>
<dbReference type="Pfam" id="PF00756">
    <property type="entry name" value="Esterase"/>
    <property type="match status" value="1"/>
</dbReference>
<dbReference type="GO" id="GO:0016747">
    <property type="term" value="F:acyltransferase activity, transferring groups other than amino-acyl groups"/>
    <property type="evidence" value="ECO:0007669"/>
    <property type="project" value="TreeGrafter"/>
</dbReference>
<dbReference type="AlphaFoldDB" id="A0AB37RMW9"/>
<gene>
    <name evidence="1" type="ORF">D6U17_01650</name>
</gene>
<comment type="caution">
    <text evidence="1">The sequence shown here is derived from an EMBL/GenBank/DDBJ whole genome shotgun (WGS) entry which is preliminary data.</text>
</comment>